<feature type="compositionally biased region" description="Basic residues" evidence="1">
    <location>
        <begin position="1391"/>
        <end position="1404"/>
    </location>
</feature>
<keyword evidence="2" id="KW-0812">Transmembrane</keyword>
<organism evidence="4 5">
    <name type="scientific">Bodo saltans</name>
    <name type="common">Flagellated protozoan</name>
    <dbReference type="NCBI Taxonomy" id="75058"/>
    <lineage>
        <taxon>Eukaryota</taxon>
        <taxon>Discoba</taxon>
        <taxon>Euglenozoa</taxon>
        <taxon>Kinetoplastea</taxon>
        <taxon>Metakinetoplastina</taxon>
        <taxon>Eubodonida</taxon>
        <taxon>Bodonidae</taxon>
        <taxon>Bodo</taxon>
    </lineage>
</organism>
<keyword evidence="2" id="KW-0472">Membrane</keyword>
<feature type="transmembrane region" description="Helical" evidence="2">
    <location>
        <begin position="1167"/>
        <end position="1186"/>
    </location>
</feature>
<evidence type="ECO:0000256" key="2">
    <source>
        <dbReference type="SAM" id="Phobius"/>
    </source>
</evidence>
<evidence type="ECO:0000313" key="4">
    <source>
        <dbReference type="EMBL" id="CUG89005.1"/>
    </source>
</evidence>
<feature type="chain" id="PRO_5006622289" evidence="3">
    <location>
        <begin position="21"/>
        <end position="1472"/>
    </location>
</feature>
<feature type="transmembrane region" description="Helical" evidence="2">
    <location>
        <begin position="940"/>
        <end position="965"/>
    </location>
</feature>
<reference evidence="5" key="1">
    <citation type="submission" date="2015-09" db="EMBL/GenBank/DDBJ databases">
        <authorList>
            <consortium name="Pathogen Informatics"/>
        </authorList>
    </citation>
    <scope>NUCLEOTIDE SEQUENCE [LARGE SCALE GENOMIC DNA]</scope>
    <source>
        <strain evidence="5">Lake Konstanz</strain>
    </source>
</reference>
<proteinExistence type="predicted"/>
<feature type="transmembrane region" description="Helical" evidence="2">
    <location>
        <begin position="1137"/>
        <end position="1155"/>
    </location>
</feature>
<gene>
    <name evidence="4" type="ORF">BSAL_18740</name>
</gene>
<accession>A0A0S4JEX3</accession>
<dbReference type="EMBL" id="CYKH01001694">
    <property type="protein sequence ID" value="CUG89005.1"/>
    <property type="molecule type" value="Genomic_DNA"/>
</dbReference>
<feature type="transmembrane region" description="Helical" evidence="2">
    <location>
        <begin position="986"/>
        <end position="1004"/>
    </location>
</feature>
<feature type="transmembrane region" description="Helical" evidence="2">
    <location>
        <begin position="1039"/>
        <end position="1063"/>
    </location>
</feature>
<dbReference type="VEuPathDB" id="TriTrypDB:BSAL_18740"/>
<feature type="transmembrane region" description="Helical" evidence="2">
    <location>
        <begin position="411"/>
        <end position="434"/>
    </location>
</feature>
<dbReference type="Proteomes" id="UP000051952">
    <property type="component" value="Unassembled WGS sequence"/>
</dbReference>
<name>A0A0S4JEX3_BODSA</name>
<evidence type="ECO:0000313" key="5">
    <source>
        <dbReference type="Proteomes" id="UP000051952"/>
    </source>
</evidence>
<keyword evidence="2" id="KW-1133">Transmembrane helix</keyword>
<sequence>MFRWDLLFVLLVVMHITCNGQLSASAAELVAQDIQCDDASSSSTPLTLNAMNATNRHFRLMNCTRRIAVSVLCGIDADHPLMVEVVGGTTLPLFTLSGRKEANGESIFSDVILVVRNVLMALLPGNQFVLDGQSSSRSTSFDVENALSPVVFHCVGYQFYRVSIIVEHSQLQWISTNTSKTPFQNTLLFGVTTFNTSGITNVSVIIRNSSMFVWSNTSLVSLVALVSPLGGNLSVVMTEQSELHVVHHPAVLVSLDSVVVHFQCESSCAFLNVTVSDSIVVLDSTGIAIVFAEFYSSVEVATVVDSHITVHDTNFTLKSHITCFITSVSDVVVRRGVSMSLWRVQFSGVLDMSSLAALLLTAKNPSLFVTRITSTTADGLAIHMESVTLAAMKNLSHDIQKLLSTSTVFQFSSGGGIGLLCLAGAVVTNAAIFIQNSRAHTQEQGSYILARNELLSAVPIGVLGVFNLIVYVTDGSLQNVTIDIHNCTQSSEGEEDGTTTNLVCTPSVLSGTVMMSTGVLGVYSTCSNLSVAVTDCNVTATGNIPTAPSAINMWNTVGIFLHSAVGNYIVTDIPDASLLLPEAQRSVQMNHSSVVVERCTTTRTSLVSDFSAAGKLQLSACLISASNIFNTSVTLTDSTLNVDNGVTTNGAASPLSVVPISTLVHFAAHLDRVNASTSTALMAVSGAVSLRIATLVVSRSRIGRSAGSSSPQSTSVQQLWDAVSLPPFRTGYASTLSLTNITINLSDNTLYSLRSVLGNVTTIKGTGVYTDGPLRIAVPNCTSNTWDGEPLMYTDAIRAVDGQSFPNFSLVSMTAENGETWCTQTTVTHSLEESRSTRLKDTNGPTAALVASVAASRVSTVVATSIVLAVLLSNSPVSAASSAFPRLQGLVGSLRLSARCTQSLSGDNDNDSSGYPVSEVSDNPLLLQLPSSATQLSISYAAGALLGNSALVIVVSVVSHGFHKVQWYLAVKRRNMLMPMEKKTQAHNDVSFLTGVFTVCLSFLPTTPLPSSLLLFQGLLLEPTVNAAIVSVASGHRGVLSVILGLVIGLGWIALPFAFLWLLCIRHAPLPVVTVAVRRIPNVRLRFEHVGRALEWLCAEQEEWITAGRSRVAREAAQNVMAQLGPTFRGFRGGRHWYFIVDAALAVLTGVFVGAAESVESADACDAAVWGTACVGAVALASFVLIGGLRPFVVRFELFVSLCVSLLAVIAGALLLANAVEASGVVSLLASVFGLLPPIAALMWTVCLREKNPYLNFSATGIWDNDVDLDRRTKKRLETTSVKTNSERERKLNRTFSSSGCGISLASHEGTDHREEEEVARRLTRQQESLVALVECICTRQKTVFTSRTALLSNQNRCESREQYSEISFLFCFAPLGACRPDKPVPSRDRRGVRHRQKKRRRRRRFHRKFTSLKEFPARTPHTLVEAPFFSEKEKRFQTTGHAHSAFPPSHFVCDLETFDQRRKRYDLNGHR</sequence>
<feature type="transmembrane region" description="Helical" evidence="2">
    <location>
        <begin position="1198"/>
        <end position="1220"/>
    </location>
</feature>
<keyword evidence="5" id="KW-1185">Reference proteome</keyword>
<evidence type="ECO:0000256" key="3">
    <source>
        <dbReference type="SAM" id="SignalP"/>
    </source>
</evidence>
<feature type="transmembrane region" description="Helical" evidence="2">
    <location>
        <begin position="454"/>
        <end position="472"/>
    </location>
</feature>
<feature type="transmembrane region" description="Helical" evidence="2">
    <location>
        <begin position="1226"/>
        <end position="1248"/>
    </location>
</feature>
<keyword evidence="3" id="KW-0732">Signal</keyword>
<evidence type="ECO:0000256" key="1">
    <source>
        <dbReference type="SAM" id="MobiDB-lite"/>
    </source>
</evidence>
<protein>
    <submittedName>
        <fullName evidence="4">Membrane-associated protein, putative</fullName>
    </submittedName>
</protein>
<feature type="region of interest" description="Disordered" evidence="1">
    <location>
        <begin position="1383"/>
        <end position="1404"/>
    </location>
</feature>
<feature type="signal peptide" evidence="3">
    <location>
        <begin position="1"/>
        <end position="20"/>
    </location>
</feature>